<accession>S8DG82</accession>
<sequence>SSSSLLAVYVAICGDVNHPDGLTHYRQGCKYEAETHPRRAFHVSVHPDVFGGNGVGSGTGLRTYCCVSGEACPWS</sequence>
<dbReference type="AlphaFoldDB" id="S8DG82"/>
<evidence type="ECO:0000313" key="2">
    <source>
        <dbReference type="Proteomes" id="UP000015241"/>
    </source>
</evidence>
<proteinExistence type="predicted"/>
<name>S8DG82_FOMSC</name>
<protein>
    <submittedName>
        <fullName evidence="1">Uncharacterized protein</fullName>
    </submittedName>
</protein>
<gene>
    <name evidence="1" type="ORF">FOMPIDRAFT_1026730</name>
</gene>
<dbReference type="HOGENOM" id="CLU_200107_0_0_1"/>
<dbReference type="EMBL" id="KE504453">
    <property type="protein sequence ID" value="EPS92591.1"/>
    <property type="molecule type" value="Genomic_DNA"/>
</dbReference>
<dbReference type="InParanoid" id="S8DG82"/>
<organism evidence="1 2">
    <name type="scientific">Fomitopsis schrenkii</name>
    <name type="common">Brown rot fungus</name>
    <dbReference type="NCBI Taxonomy" id="2126942"/>
    <lineage>
        <taxon>Eukaryota</taxon>
        <taxon>Fungi</taxon>
        <taxon>Dikarya</taxon>
        <taxon>Basidiomycota</taxon>
        <taxon>Agaricomycotina</taxon>
        <taxon>Agaricomycetes</taxon>
        <taxon>Polyporales</taxon>
        <taxon>Fomitopsis</taxon>
    </lineage>
</organism>
<dbReference type="Proteomes" id="UP000015241">
    <property type="component" value="Unassembled WGS sequence"/>
</dbReference>
<evidence type="ECO:0000313" key="1">
    <source>
        <dbReference type="EMBL" id="EPS92591.1"/>
    </source>
</evidence>
<keyword evidence="2" id="KW-1185">Reference proteome</keyword>
<feature type="non-terminal residue" evidence="1">
    <location>
        <position position="1"/>
    </location>
</feature>
<reference evidence="1 2" key="1">
    <citation type="journal article" date="2012" name="Science">
        <title>The Paleozoic origin of enzymatic lignin decomposition reconstructed from 31 fungal genomes.</title>
        <authorList>
            <person name="Floudas D."/>
            <person name="Binder M."/>
            <person name="Riley R."/>
            <person name="Barry K."/>
            <person name="Blanchette R.A."/>
            <person name="Henrissat B."/>
            <person name="Martinez A.T."/>
            <person name="Otillar R."/>
            <person name="Spatafora J.W."/>
            <person name="Yadav J.S."/>
            <person name="Aerts A."/>
            <person name="Benoit I."/>
            <person name="Boyd A."/>
            <person name="Carlson A."/>
            <person name="Copeland A."/>
            <person name="Coutinho P.M."/>
            <person name="de Vries R.P."/>
            <person name="Ferreira P."/>
            <person name="Findley K."/>
            <person name="Foster B."/>
            <person name="Gaskell J."/>
            <person name="Glotzer D."/>
            <person name="Gorecki P."/>
            <person name="Heitman J."/>
            <person name="Hesse C."/>
            <person name="Hori C."/>
            <person name="Igarashi K."/>
            <person name="Jurgens J.A."/>
            <person name="Kallen N."/>
            <person name="Kersten P."/>
            <person name="Kohler A."/>
            <person name="Kuees U."/>
            <person name="Kumar T.K.A."/>
            <person name="Kuo A."/>
            <person name="LaButti K."/>
            <person name="Larrondo L.F."/>
            <person name="Lindquist E."/>
            <person name="Ling A."/>
            <person name="Lombard V."/>
            <person name="Lucas S."/>
            <person name="Lundell T."/>
            <person name="Martin R."/>
            <person name="McLaughlin D.J."/>
            <person name="Morgenstern I."/>
            <person name="Morin E."/>
            <person name="Murat C."/>
            <person name="Nagy L.G."/>
            <person name="Nolan M."/>
            <person name="Ohm R.A."/>
            <person name="Patyshakuliyeva A."/>
            <person name="Rokas A."/>
            <person name="Ruiz-Duenas F.J."/>
            <person name="Sabat G."/>
            <person name="Salamov A."/>
            <person name="Samejima M."/>
            <person name="Schmutz J."/>
            <person name="Slot J.C."/>
            <person name="St John F."/>
            <person name="Stenlid J."/>
            <person name="Sun H."/>
            <person name="Sun S."/>
            <person name="Syed K."/>
            <person name="Tsang A."/>
            <person name="Wiebenga A."/>
            <person name="Young D."/>
            <person name="Pisabarro A."/>
            <person name="Eastwood D.C."/>
            <person name="Martin F."/>
            <person name="Cullen D."/>
            <person name="Grigoriev I.V."/>
            <person name="Hibbett D.S."/>
        </authorList>
    </citation>
    <scope>NUCLEOTIDE SEQUENCE</scope>
    <source>
        <strain evidence="2">FP-58527</strain>
    </source>
</reference>